<name>A0ABV7AH30_9RHOB</name>
<dbReference type="Proteomes" id="UP001595443">
    <property type="component" value="Unassembled WGS sequence"/>
</dbReference>
<dbReference type="EMBL" id="JBHRSK010000004">
    <property type="protein sequence ID" value="MFC2968283.1"/>
    <property type="molecule type" value="Genomic_DNA"/>
</dbReference>
<dbReference type="RefSeq" id="WP_377832952.1">
    <property type="nucleotide sequence ID" value="NZ_JBHRSK010000004.1"/>
</dbReference>
<gene>
    <name evidence="2" type="ORF">ACFOES_09270</name>
</gene>
<dbReference type="Gene3D" id="3.40.630.30">
    <property type="match status" value="1"/>
</dbReference>
<dbReference type="SUPFAM" id="SSF55729">
    <property type="entry name" value="Acyl-CoA N-acyltransferases (Nat)"/>
    <property type="match status" value="1"/>
</dbReference>
<dbReference type="Pfam" id="PF13480">
    <property type="entry name" value="Acetyltransf_6"/>
    <property type="match status" value="1"/>
</dbReference>
<accession>A0ABV7AH30</accession>
<reference evidence="3" key="1">
    <citation type="journal article" date="2019" name="Int. J. Syst. Evol. Microbiol.">
        <title>The Global Catalogue of Microorganisms (GCM) 10K type strain sequencing project: providing services to taxonomists for standard genome sequencing and annotation.</title>
        <authorList>
            <consortium name="The Broad Institute Genomics Platform"/>
            <consortium name="The Broad Institute Genome Sequencing Center for Infectious Disease"/>
            <person name="Wu L."/>
            <person name="Ma J."/>
        </authorList>
    </citation>
    <scope>NUCLEOTIDE SEQUENCE [LARGE SCALE GENOMIC DNA]</scope>
    <source>
        <strain evidence="3">KCTC 62192</strain>
    </source>
</reference>
<feature type="domain" description="BioF2-like acetyltransferase" evidence="1">
    <location>
        <begin position="188"/>
        <end position="321"/>
    </location>
</feature>
<protein>
    <submittedName>
        <fullName evidence="2">GNAT family N-acetyltransferase</fullName>
    </submittedName>
</protein>
<evidence type="ECO:0000313" key="3">
    <source>
        <dbReference type="Proteomes" id="UP001595443"/>
    </source>
</evidence>
<evidence type="ECO:0000259" key="1">
    <source>
        <dbReference type="Pfam" id="PF13480"/>
    </source>
</evidence>
<organism evidence="2 3">
    <name type="scientific">Acidimangrovimonas pyrenivorans</name>
    <dbReference type="NCBI Taxonomy" id="2030798"/>
    <lineage>
        <taxon>Bacteria</taxon>
        <taxon>Pseudomonadati</taxon>
        <taxon>Pseudomonadota</taxon>
        <taxon>Alphaproteobacteria</taxon>
        <taxon>Rhodobacterales</taxon>
        <taxon>Paracoccaceae</taxon>
        <taxon>Acidimangrovimonas</taxon>
    </lineage>
</organism>
<sequence>MSPAANNAPGAAVPLQAERIDPAVTPGFAKLWQQHLAATPGATLFSGPDFQAALRRAFAPDGAAQAIAVYRGTCLAGVLPLADLPLARGPLTLRESGFPRNAHTLRNDLLAGSDRTLLAAMFAEWRRGSRTDTLVLENLPHRDDLAKAISQAARAAGLVADPPRPGRLLDFAETEGGYDAYLATRSGQFRRQLRKKRRILEAAGDFEITRLTGAPLREAFPQWRSVVARSWQGAAEAAANTPADWQLHESLAANGALWLARLDGEPIAALRMLEDSRAAYVHTMHFDQDRRELAPGIVLFDAMMRDACARRLPRVDFNGHSDFFARWATGQDARMSIRLYRNSLRGRGARLLRGLGRRGPSAATGADRVSS</sequence>
<keyword evidence="3" id="KW-1185">Reference proteome</keyword>
<dbReference type="InterPro" id="IPR016181">
    <property type="entry name" value="Acyl_CoA_acyltransferase"/>
</dbReference>
<dbReference type="InterPro" id="IPR038740">
    <property type="entry name" value="BioF2-like_GNAT_dom"/>
</dbReference>
<proteinExistence type="predicted"/>
<evidence type="ECO:0000313" key="2">
    <source>
        <dbReference type="EMBL" id="MFC2968283.1"/>
    </source>
</evidence>
<comment type="caution">
    <text evidence="2">The sequence shown here is derived from an EMBL/GenBank/DDBJ whole genome shotgun (WGS) entry which is preliminary data.</text>
</comment>